<dbReference type="PANTHER" id="PTHR42756:SF1">
    <property type="entry name" value="TRANSCRIPTIONAL REPRESSOR OF EMRAB OPERON"/>
    <property type="match status" value="1"/>
</dbReference>
<dbReference type="GO" id="GO:0003677">
    <property type="term" value="F:DNA binding"/>
    <property type="evidence" value="ECO:0007669"/>
    <property type="project" value="UniProtKB-KW"/>
</dbReference>
<dbReference type="PANTHER" id="PTHR42756">
    <property type="entry name" value="TRANSCRIPTIONAL REGULATOR, MARR"/>
    <property type="match status" value="1"/>
</dbReference>
<evidence type="ECO:0000259" key="4">
    <source>
        <dbReference type="PROSITE" id="PS50995"/>
    </source>
</evidence>
<dbReference type="EMBL" id="JAQQAL010000011">
    <property type="protein sequence ID" value="MDC7226246.1"/>
    <property type="molecule type" value="Genomic_DNA"/>
</dbReference>
<keyword evidence="2" id="KW-0238">DNA-binding</keyword>
<comment type="caution">
    <text evidence="5">The sequence shown here is derived from an EMBL/GenBank/DDBJ whole genome shotgun (WGS) entry which is preliminary data.</text>
</comment>
<dbReference type="AlphaFoldDB" id="A0AAJ1MJY5"/>
<proteinExistence type="predicted"/>
<dbReference type="GO" id="GO:0003700">
    <property type="term" value="F:DNA-binding transcription factor activity"/>
    <property type="evidence" value="ECO:0007669"/>
    <property type="project" value="InterPro"/>
</dbReference>
<dbReference type="Proteomes" id="UP001221217">
    <property type="component" value="Unassembled WGS sequence"/>
</dbReference>
<dbReference type="SMART" id="SM00347">
    <property type="entry name" value="HTH_MARR"/>
    <property type="match status" value="1"/>
</dbReference>
<keyword evidence="1" id="KW-0805">Transcription regulation</keyword>
<dbReference type="Pfam" id="PF12802">
    <property type="entry name" value="MarR_2"/>
    <property type="match status" value="1"/>
</dbReference>
<sequence length="131" mass="14947">MIELILELKQRCRFDSEIGQSLNLREKEITFLSAIANESDITSKHLSTLAGLSPSRASRVISALHEKGFIIMKHDETDRRLVKLRLTQKGKDCVKGINREKEQCENDLLNGLSENERETVKQGLNILLKKM</sequence>
<evidence type="ECO:0000313" key="5">
    <source>
        <dbReference type="EMBL" id="MDC7226246.1"/>
    </source>
</evidence>
<dbReference type="InterPro" id="IPR036390">
    <property type="entry name" value="WH_DNA-bd_sf"/>
</dbReference>
<evidence type="ECO:0000256" key="2">
    <source>
        <dbReference type="ARBA" id="ARBA00023125"/>
    </source>
</evidence>
<accession>A0AAJ1MJY5</accession>
<dbReference type="InterPro" id="IPR000835">
    <property type="entry name" value="HTH_MarR-typ"/>
</dbReference>
<evidence type="ECO:0000256" key="1">
    <source>
        <dbReference type="ARBA" id="ARBA00023015"/>
    </source>
</evidence>
<evidence type="ECO:0000313" key="6">
    <source>
        <dbReference type="Proteomes" id="UP001221217"/>
    </source>
</evidence>
<protein>
    <submittedName>
        <fullName evidence="5">MarR family transcriptional regulator</fullName>
    </submittedName>
</protein>
<dbReference type="PROSITE" id="PS50995">
    <property type="entry name" value="HTH_MARR_2"/>
    <property type="match status" value="1"/>
</dbReference>
<reference evidence="5 6" key="1">
    <citation type="submission" date="2022-12" db="EMBL/GenBank/DDBJ databases">
        <title>Metagenome assembled genome from gulf of manar.</title>
        <authorList>
            <person name="Kohli P."/>
            <person name="Pk S."/>
            <person name="Venkata Ramana C."/>
            <person name="Sasikala C."/>
        </authorList>
    </citation>
    <scope>NUCLEOTIDE SEQUENCE [LARGE SCALE GENOMIC DNA]</scope>
    <source>
        <strain evidence="5">JB008</strain>
    </source>
</reference>
<name>A0AAJ1MJY5_9SPIO</name>
<evidence type="ECO:0000256" key="3">
    <source>
        <dbReference type="ARBA" id="ARBA00023163"/>
    </source>
</evidence>
<organism evidence="5 6">
    <name type="scientific">Candidatus Thalassospirochaeta sargassi</name>
    <dbReference type="NCBI Taxonomy" id="3119039"/>
    <lineage>
        <taxon>Bacteria</taxon>
        <taxon>Pseudomonadati</taxon>
        <taxon>Spirochaetota</taxon>
        <taxon>Spirochaetia</taxon>
        <taxon>Spirochaetales</taxon>
        <taxon>Spirochaetaceae</taxon>
        <taxon>Candidatus Thalassospirochaeta</taxon>
    </lineage>
</organism>
<dbReference type="Gene3D" id="1.10.10.10">
    <property type="entry name" value="Winged helix-like DNA-binding domain superfamily/Winged helix DNA-binding domain"/>
    <property type="match status" value="1"/>
</dbReference>
<gene>
    <name evidence="5" type="ORF">PQJ61_05740</name>
</gene>
<feature type="domain" description="HTH marR-type" evidence="4">
    <location>
        <begin position="1"/>
        <end position="129"/>
    </location>
</feature>
<dbReference type="SUPFAM" id="SSF46785">
    <property type="entry name" value="Winged helix' DNA-binding domain"/>
    <property type="match status" value="1"/>
</dbReference>
<keyword evidence="3" id="KW-0804">Transcription</keyword>
<dbReference type="InterPro" id="IPR036388">
    <property type="entry name" value="WH-like_DNA-bd_sf"/>
</dbReference>